<dbReference type="InterPro" id="IPR036278">
    <property type="entry name" value="Sialidase_sf"/>
</dbReference>
<feature type="signal peptide" evidence="1">
    <location>
        <begin position="1"/>
        <end position="19"/>
    </location>
</feature>
<dbReference type="RefSeq" id="WP_105038382.1">
    <property type="nucleotide sequence ID" value="NZ_PPSL01000002.1"/>
</dbReference>
<dbReference type="Proteomes" id="UP000239872">
    <property type="component" value="Unassembled WGS sequence"/>
</dbReference>
<evidence type="ECO:0000256" key="1">
    <source>
        <dbReference type="SAM" id="SignalP"/>
    </source>
</evidence>
<dbReference type="OrthoDB" id="847524at2"/>
<organism evidence="2 3">
    <name type="scientific">Flavipsychrobacter stenotrophus</name>
    <dbReference type="NCBI Taxonomy" id="2077091"/>
    <lineage>
        <taxon>Bacteria</taxon>
        <taxon>Pseudomonadati</taxon>
        <taxon>Bacteroidota</taxon>
        <taxon>Chitinophagia</taxon>
        <taxon>Chitinophagales</taxon>
        <taxon>Chitinophagaceae</taxon>
        <taxon>Flavipsychrobacter</taxon>
    </lineage>
</organism>
<comment type="caution">
    <text evidence="2">The sequence shown here is derived from an EMBL/GenBank/DDBJ whole genome shotgun (WGS) entry which is preliminary data.</text>
</comment>
<protein>
    <recommendedName>
        <fullName evidence="4">Secretion system C-terminal sorting domain-containing protein</fullName>
    </recommendedName>
</protein>
<dbReference type="AlphaFoldDB" id="A0A2S7SX45"/>
<accession>A0A2S7SX45</accession>
<dbReference type="EMBL" id="PPSL01000002">
    <property type="protein sequence ID" value="PQJ11502.1"/>
    <property type="molecule type" value="Genomic_DNA"/>
</dbReference>
<reference evidence="2 3" key="1">
    <citation type="submission" date="2018-01" db="EMBL/GenBank/DDBJ databases">
        <title>A novel member of the phylum Bacteroidetes isolated from glacier ice.</title>
        <authorList>
            <person name="Liu Q."/>
            <person name="Xin Y.-H."/>
        </authorList>
    </citation>
    <scope>NUCLEOTIDE SEQUENCE [LARGE SCALE GENOMIC DNA]</scope>
    <source>
        <strain evidence="2 3">RB1R16</strain>
    </source>
</reference>
<proteinExistence type="predicted"/>
<sequence>MKRLFTLLALTLPALSAISQTITWGTPVTVTTATGANLHPRIALNRSGSPYVLWGQTDTKALFAKWNGTGFTTPVTVSGGINVFAQSWAGPDMAAFGDTIYVAVKRSPENMNMNHMYLTHSYDGGMTFSDTVRIDNIDTNMSRFPIVTTTKTGNPQIAFMKFNSAFADARYVVTRSANYGMTFSPDALASGASGDVCDCCPASIISSDTNTLVLFRNNLSNIRDIWMGLSNNSGASFYNNRVADTSNWMIMSCPSSGPDGFVLGDSVYTVFMSNASGMPYVYLSKTNIATMTAVTAQKKITGMFTGLSSQNYPRIANVGNSAIAVWKQNTSSGNGIAYSFTSNILGGLSGYTNLPGATGSGVMNADVAMKSGEIHVVWEDDNTGKVMYIKGTYTPVSVANISRKEMISIYPNPASDNFTVPMGKINTITYAYLTDNMGRNIALVPSLKNGTAVFSIPGIATGAYYFVMGDDAGKSYYSKLIIE</sequence>
<gene>
    <name evidence="2" type="ORF">CJD36_006785</name>
</gene>
<dbReference type="InterPro" id="IPR026444">
    <property type="entry name" value="Secre_tail"/>
</dbReference>
<evidence type="ECO:0000313" key="3">
    <source>
        <dbReference type="Proteomes" id="UP000239872"/>
    </source>
</evidence>
<name>A0A2S7SX45_9BACT</name>
<feature type="chain" id="PRO_5015450258" description="Secretion system C-terminal sorting domain-containing protein" evidence="1">
    <location>
        <begin position="20"/>
        <end position="483"/>
    </location>
</feature>
<keyword evidence="1" id="KW-0732">Signal</keyword>
<keyword evidence="3" id="KW-1185">Reference proteome</keyword>
<evidence type="ECO:0000313" key="2">
    <source>
        <dbReference type="EMBL" id="PQJ11502.1"/>
    </source>
</evidence>
<evidence type="ECO:0008006" key="4">
    <source>
        <dbReference type="Google" id="ProtNLM"/>
    </source>
</evidence>
<dbReference type="NCBIfam" id="TIGR04183">
    <property type="entry name" value="Por_Secre_tail"/>
    <property type="match status" value="1"/>
</dbReference>
<dbReference type="SUPFAM" id="SSF50939">
    <property type="entry name" value="Sialidases"/>
    <property type="match status" value="1"/>
</dbReference>